<protein>
    <recommendedName>
        <fullName evidence="3">Alpha/beta hydrolase</fullName>
    </recommendedName>
</protein>
<comment type="caution">
    <text evidence="1">The sequence shown here is derived from an EMBL/GenBank/DDBJ whole genome shotgun (WGS) entry which is preliminary data.</text>
</comment>
<dbReference type="InterPro" id="IPR029058">
    <property type="entry name" value="AB_hydrolase_fold"/>
</dbReference>
<reference evidence="1 2" key="2">
    <citation type="submission" date="2015-01" db="EMBL/GenBank/DDBJ databases">
        <authorList>
            <consortium name="NBRP consortium"/>
            <person name="Sawabe T."/>
            <person name="Meirelles P."/>
            <person name="Feng G."/>
            <person name="Sayaka M."/>
            <person name="Hattori M."/>
            <person name="Ohkuma M."/>
        </authorList>
    </citation>
    <scope>NUCLEOTIDE SEQUENCE [LARGE SCALE GENOMIC DNA]</scope>
    <source>
        <strain evidence="2">JCM 19231</strain>
    </source>
</reference>
<evidence type="ECO:0000313" key="1">
    <source>
        <dbReference type="EMBL" id="GAM58566.1"/>
    </source>
</evidence>
<dbReference type="SUPFAM" id="SSF53474">
    <property type="entry name" value="alpha/beta-Hydrolases"/>
    <property type="match status" value="1"/>
</dbReference>
<accession>A0A0B8NX93</accession>
<name>A0A0B8NX93_9VIBR</name>
<evidence type="ECO:0000313" key="2">
    <source>
        <dbReference type="Proteomes" id="UP000031671"/>
    </source>
</evidence>
<gene>
    <name evidence="1" type="ORF">JCM19231_4238</name>
</gene>
<organism evidence="1 2">
    <name type="scientific">Vibrio ishigakensis</name>
    <dbReference type="NCBI Taxonomy" id="1481914"/>
    <lineage>
        <taxon>Bacteria</taxon>
        <taxon>Pseudomonadati</taxon>
        <taxon>Pseudomonadota</taxon>
        <taxon>Gammaproteobacteria</taxon>
        <taxon>Vibrionales</taxon>
        <taxon>Vibrionaceae</taxon>
        <taxon>Vibrio</taxon>
    </lineage>
</organism>
<dbReference type="AlphaFoldDB" id="A0A0B8NX93"/>
<dbReference type="Proteomes" id="UP000031671">
    <property type="component" value="Unassembled WGS sequence"/>
</dbReference>
<keyword evidence="2" id="KW-1185">Reference proteome</keyword>
<evidence type="ECO:0008006" key="3">
    <source>
        <dbReference type="Google" id="ProtNLM"/>
    </source>
</evidence>
<dbReference type="EMBL" id="BBRZ01000093">
    <property type="protein sequence ID" value="GAM58566.1"/>
    <property type="molecule type" value="Genomic_DNA"/>
</dbReference>
<proteinExistence type="predicted"/>
<sequence length="149" mass="16923">MDTKNIPEDKMQIVRYLAEFAVRPMFRTPLFVKPEEWGIDNYEDVYFQSSDGVPLEGWWMKAENSNKLIIANHPMPMSRAGFCGHFGEPWSNVDDIKIDFVKIWAHLVKAGYNVLAYDLRNHGTSVLQTVAFAALDGTSGETVLVLNNL</sequence>
<dbReference type="Gene3D" id="3.40.50.1820">
    <property type="entry name" value="alpha/beta hydrolase"/>
    <property type="match status" value="1"/>
</dbReference>
<reference evidence="1 2" key="1">
    <citation type="submission" date="2015-01" db="EMBL/GenBank/DDBJ databases">
        <title>Vibrio sp. C1 JCM 19231 whole genome shotgun sequence.</title>
        <authorList>
            <person name="Sawabe T."/>
            <person name="Meirelles P."/>
            <person name="Feng G."/>
            <person name="Sayaka M."/>
            <person name="Hattori M."/>
            <person name="Ohkuma M."/>
        </authorList>
    </citation>
    <scope>NUCLEOTIDE SEQUENCE [LARGE SCALE GENOMIC DNA]</scope>
    <source>
        <strain evidence="2">JCM 19231</strain>
    </source>
</reference>